<comment type="subcellular location">
    <subcellularLocation>
        <location evidence="1">Nucleus</location>
        <location evidence="1">Nucleolus</location>
    </subcellularLocation>
</comment>
<dbReference type="InterPro" id="IPR001680">
    <property type="entry name" value="WD40_rpt"/>
</dbReference>
<dbReference type="GO" id="GO:0032040">
    <property type="term" value="C:small-subunit processome"/>
    <property type="evidence" value="ECO:0007669"/>
    <property type="project" value="TreeGrafter"/>
</dbReference>
<evidence type="ECO:0000313" key="10">
    <source>
        <dbReference type="EMBL" id="EZG55933.1"/>
    </source>
</evidence>
<feature type="compositionally biased region" description="Basic and acidic residues" evidence="8">
    <location>
        <begin position="438"/>
        <end position="448"/>
    </location>
</feature>
<sequence>MKVRVLARDSELYTRGKKSENNHAPDAHPLKNLQEYQRALAAAKMERMFAKPFVAALEGHLDAVSCLARSHKTVQDVYSGSCDGEIRFWRLGTRVCQRSIVKGHDGHVEGVAVAKDDTYLLSCGRDQYIKQWAVEKHFRVGLAAEADIENRGGVIHHDLWQDGAGSVGSIRPVNTFHDPDGPLFGVDSHDEASRFVTAGSRVSVWDLSKTAPVAQMASGAGGCVQRFVQWSPSDMNLVLSASSNNTVELFDVRQGDMVQSVALAMQSNSGAWNPMRPFEFAVANDDHNVYTFDIRNFASAKHVYCGFVHAALSVAYAPTGKELCAGGQDETVRIWTHGERFSRDVYHNRRMQSVTSVLYSGDSKYILSGSADFNVRLWKANASEKLNGAVSRKEADAINYRRALLRKYAHMPQVKHIQHQRHLPKYIYNMNKQKLVHHKADRERKERGGQIIKPLRQSPIRHTSVQDAAKPKVVPRGQTDQDPQDDDDQEEDDNMSSEASDE</sequence>
<dbReference type="RefSeq" id="XP_011131407.1">
    <property type="nucleotide sequence ID" value="XM_011133105.1"/>
</dbReference>
<dbReference type="Gene3D" id="2.130.10.10">
    <property type="entry name" value="YVTN repeat-like/Quinoprotein amine dehydrogenase"/>
    <property type="match status" value="2"/>
</dbReference>
<evidence type="ECO:0000256" key="5">
    <source>
        <dbReference type="ARBA" id="ARBA00023242"/>
    </source>
</evidence>
<evidence type="ECO:0000256" key="1">
    <source>
        <dbReference type="ARBA" id="ARBA00004604"/>
    </source>
</evidence>
<evidence type="ECO:0000256" key="4">
    <source>
        <dbReference type="ARBA" id="ARBA00022737"/>
    </source>
</evidence>
<evidence type="ECO:0000259" key="9">
    <source>
        <dbReference type="Pfam" id="PF04158"/>
    </source>
</evidence>
<keyword evidence="3 7" id="KW-0853">WD repeat</keyword>
<dbReference type="Proteomes" id="UP000019763">
    <property type="component" value="Unassembled WGS sequence"/>
</dbReference>
<evidence type="ECO:0000256" key="6">
    <source>
        <dbReference type="ARBA" id="ARBA00023274"/>
    </source>
</evidence>
<dbReference type="OMA" id="EDHNAYI"/>
<comment type="similarity">
    <text evidence="2">Belongs to the WD repeat DCAF13/WDSOF1 family.</text>
</comment>
<feature type="repeat" description="WD" evidence="7">
    <location>
        <begin position="313"/>
        <end position="335"/>
    </location>
</feature>
<keyword evidence="11" id="KW-1185">Reference proteome</keyword>
<feature type="repeat" description="WD" evidence="7">
    <location>
        <begin position="57"/>
        <end position="99"/>
    </location>
</feature>
<proteinExistence type="inferred from homology"/>
<dbReference type="GeneID" id="22913827"/>
<dbReference type="InterPro" id="IPR051733">
    <property type="entry name" value="WD_repeat_DCAF13/WDSOF1"/>
</dbReference>
<keyword evidence="6" id="KW-0687">Ribonucleoprotein</keyword>
<evidence type="ECO:0000313" key="11">
    <source>
        <dbReference type="Proteomes" id="UP000019763"/>
    </source>
</evidence>
<dbReference type="SUPFAM" id="SSF50978">
    <property type="entry name" value="WD40 repeat-like"/>
    <property type="match status" value="1"/>
</dbReference>
<dbReference type="GO" id="GO:0000462">
    <property type="term" value="P:maturation of SSU-rRNA from tricistronic rRNA transcript (SSU-rRNA, 5.8S rRNA, LSU-rRNA)"/>
    <property type="evidence" value="ECO:0007669"/>
    <property type="project" value="TreeGrafter"/>
</dbReference>
<protein>
    <submittedName>
        <fullName evidence="10">SOF1-like domain protein</fullName>
    </submittedName>
</protein>
<dbReference type="VEuPathDB" id="CryptoDB:GNI_107150"/>
<evidence type="ECO:0000256" key="2">
    <source>
        <dbReference type="ARBA" id="ARBA00005649"/>
    </source>
</evidence>
<dbReference type="PROSITE" id="PS50294">
    <property type="entry name" value="WD_REPEATS_REGION"/>
    <property type="match status" value="2"/>
</dbReference>
<accession>A0A023B3T5</accession>
<feature type="region of interest" description="Disordered" evidence="8">
    <location>
        <begin position="437"/>
        <end position="502"/>
    </location>
</feature>
<evidence type="ECO:0000256" key="7">
    <source>
        <dbReference type="PROSITE-ProRule" id="PRU00221"/>
    </source>
</evidence>
<comment type="caution">
    <text evidence="10">The sequence shown here is derived from an EMBL/GenBank/DDBJ whole genome shotgun (WGS) entry which is preliminary data.</text>
</comment>
<feature type="repeat" description="WD" evidence="7">
    <location>
        <begin position="101"/>
        <end position="135"/>
    </location>
</feature>
<dbReference type="PANTHER" id="PTHR22851">
    <property type="entry name" value="U3 SMALL NUCLEOLAR RNA U3 SNORNA ASSOCIATED PROTEIN"/>
    <property type="match status" value="1"/>
</dbReference>
<dbReference type="InterPro" id="IPR036322">
    <property type="entry name" value="WD40_repeat_dom_sf"/>
</dbReference>
<dbReference type="InterPro" id="IPR015943">
    <property type="entry name" value="WD40/YVTN_repeat-like_dom_sf"/>
</dbReference>
<dbReference type="EMBL" id="AFNH02000797">
    <property type="protein sequence ID" value="EZG55933.1"/>
    <property type="molecule type" value="Genomic_DNA"/>
</dbReference>
<dbReference type="OrthoDB" id="10249065at2759"/>
<dbReference type="PANTHER" id="PTHR22851:SF0">
    <property type="entry name" value="DDB1- AND CUL4-ASSOCIATED FACTOR 13"/>
    <property type="match status" value="1"/>
</dbReference>
<name>A0A023B3T5_GRENI</name>
<feature type="repeat" description="WD" evidence="7">
    <location>
        <begin position="347"/>
        <end position="388"/>
    </location>
</feature>
<evidence type="ECO:0000256" key="3">
    <source>
        <dbReference type="ARBA" id="ARBA00022574"/>
    </source>
</evidence>
<evidence type="ECO:0000256" key="8">
    <source>
        <dbReference type="SAM" id="MobiDB-lite"/>
    </source>
</evidence>
<dbReference type="Pfam" id="PF00400">
    <property type="entry name" value="WD40"/>
    <property type="match status" value="4"/>
</dbReference>
<keyword evidence="4" id="KW-0677">Repeat</keyword>
<keyword evidence="5" id="KW-0539">Nucleus</keyword>
<dbReference type="SMART" id="SM00320">
    <property type="entry name" value="WD40"/>
    <property type="match status" value="7"/>
</dbReference>
<dbReference type="InterPro" id="IPR007287">
    <property type="entry name" value="Sof1"/>
</dbReference>
<dbReference type="PROSITE" id="PS50082">
    <property type="entry name" value="WD_REPEATS_2"/>
    <property type="match status" value="4"/>
</dbReference>
<dbReference type="eggNOG" id="KOG0268">
    <property type="taxonomic scope" value="Eukaryota"/>
</dbReference>
<dbReference type="AlphaFoldDB" id="A0A023B3T5"/>
<gene>
    <name evidence="10" type="ORF">GNI_107150</name>
</gene>
<feature type="compositionally biased region" description="Acidic residues" evidence="8">
    <location>
        <begin position="482"/>
        <end position="502"/>
    </location>
</feature>
<reference evidence="10" key="1">
    <citation type="submission" date="2013-12" db="EMBL/GenBank/DDBJ databases">
        <authorList>
            <person name="Omoto C.K."/>
            <person name="Sibley D."/>
            <person name="Venepally P."/>
            <person name="Hadjithomas M."/>
            <person name="Karamycheva S."/>
            <person name="Brunk B."/>
            <person name="Roos D."/>
            <person name="Caler E."/>
            <person name="Lorenzi H."/>
        </authorList>
    </citation>
    <scope>NUCLEOTIDE SEQUENCE</scope>
</reference>
<dbReference type="Pfam" id="PF04158">
    <property type="entry name" value="Sof1"/>
    <property type="match status" value="1"/>
</dbReference>
<feature type="domain" description="Sof1-like protein" evidence="9">
    <location>
        <begin position="380"/>
        <end position="448"/>
    </location>
</feature>
<organism evidence="10 11">
    <name type="scientific">Gregarina niphandrodes</name>
    <name type="common">Septate eugregarine</name>
    <dbReference type="NCBI Taxonomy" id="110365"/>
    <lineage>
        <taxon>Eukaryota</taxon>
        <taxon>Sar</taxon>
        <taxon>Alveolata</taxon>
        <taxon>Apicomplexa</taxon>
        <taxon>Conoidasida</taxon>
        <taxon>Gregarinasina</taxon>
        <taxon>Eugregarinorida</taxon>
        <taxon>Gregarinidae</taxon>
        <taxon>Gregarina</taxon>
    </lineage>
</organism>